<dbReference type="Proteomes" id="UP000244336">
    <property type="component" value="Chromosome 2"/>
</dbReference>
<accession>A0A2T7EVI7</accession>
<gene>
    <name evidence="1" type="ORF">GQ55_2G346000</name>
</gene>
<sequence length="100" mass="11456">MHDGALKATAAESYCIPDVCRTNGVLGSSIWSPWSCAELTGVVSFSKWERRRRSELPKCLLIFPRARHAHYFLGRTKRFVDKGHANYIVYNIPWFTCCGF</sequence>
<organism evidence="1 2">
    <name type="scientific">Panicum hallii var. hallii</name>
    <dbReference type="NCBI Taxonomy" id="1504633"/>
    <lineage>
        <taxon>Eukaryota</taxon>
        <taxon>Viridiplantae</taxon>
        <taxon>Streptophyta</taxon>
        <taxon>Embryophyta</taxon>
        <taxon>Tracheophyta</taxon>
        <taxon>Spermatophyta</taxon>
        <taxon>Magnoliopsida</taxon>
        <taxon>Liliopsida</taxon>
        <taxon>Poales</taxon>
        <taxon>Poaceae</taxon>
        <taxon>PACMAD clade</taxon>
        <taxon>Panicoideae</taxon>
        <taxon>Panicodae</taxon>
        <taxon>Paniceae</taxon>
        <taxon>Panicinae</taxon>
        <taxon>Panicum</taxon>
        <taxon>Panicum sect. Panicum</taxon>
    </lineage>
</organism>
<name>A0A2T7EVI7_9POAL</name>
<dbReference type="AlphaFoldDB" id="A0A2T7EVI7"/>
<dbReference type="EMBL" id="CM009750">
    <property type="protein sequence ID" value="PUZ71830.1"/>
    <property type="molecule type" value="Genomic_DNA"/>
</dbReference>
<reference evidence="1 2" key="1">
    <citation type="submission" date="2018-04" db="EMBL/GenBank/DDBJ databases">
        <title>WGS assembly of Panicum hallii var. hallii HAL2.</title>
        <authorList>
            <person name="Lovell J."/>
            <person name="Jenkins J."/>
            <person name="Lowry D."/>
            <person name="Mamidi S."/>
            <person name="Sreedasyam A."/>
            <person name="Weng X."/>
            <person name="Barry K."/>
            <person name="Bonette J."/>
            <person name="Campitelli B."/>
            <person name="Daum C."/>
            <person name="Gordon S."/>
            <person name="Gould B."/>
            <person name="Lipzen A."/>
            <person name="MacQueen A."/>
            <person name="Palacio-Mejia J."/>
            <person name="Plott C."/>
            <person name="Shakirov E."/>
            <person name="Shu S."/>
            <person name="Yoshinaga Y."/>
            <person name="Zane M."/>
            <person name="Rokhsar D."/>
            <person name="Grimwood J."/>
            <person name="Schmutz J."/>
            <person name="Juenger T."/>
        </authorList>
    </citation>
    <scope>NUCLEOTIDE SEQUENCE [LARGE SCALE GENOMIC DNA]</scope>
    <source>
        <strain evidence="2">cv. HAL2</strain>
    </source>
</reference>
<keyword evidence="2" id="KW-1185">Reference proteome</keyword>
<protein>
    <submittedName>
        <fullName evidence="1">Uncharacterized protein</fullName>
    </submittedName>
</protein>
<evidence type="ECO:0000313" key="2">
    <source>
        <dbReference type="Proteomes" id="UP000244336"/>
    </source>
</evidence>
<dbReference type="Gramene" id="PUZ71830">
    <property type="protein sequence ID" value="PUZ71830"/>
    <property type="gene ID" value="GQ55_2G346000"/>
</dbReference>
<proteinExistence type="predicted"/>
<evidence type="ECO:0000313" key="1">
    <source>
        <dbReference type="EMBL" id="PUZ71830.1"/>
    </source>
</evidence>